<accession>A0A4R9AHJ7</accession>
<dbReference type="NCBIfam" id="NF006100">
    <property type="entry name" value="PRK08252.1"/>
    <property type="match status" value="1"/>
</dbReference>
<evidence type="ECO:0000313" key="4">
    <source>
        <dbReference type="Proteomes" id="UP000298170"/>
    </source>
</evidence>
<protein>
    <submittedName>
        <fullName evidence="3">Crotonase/enoyl-CoA hydratase family protein</fullName>
    </submittedName>
</protein>
<dbReference type="SUPFAM" id="SSF52096">
    <property type="entry name" value="ClpP/crotonase"/>
    <property type="match status" value="1"/>
</dbReference>
<evidence type="ECO:0000313" key="3">
    <source>
        <dbReference type="EMBL" id="TFD62181.1"/>
    </source>
</evidence>
<dbReference type="EMBL" id="SOHJ01000003">
    <property type="protein sequence ID" value="TFD62181.1"/>
    <property type="molecule type" value="Genomic_DNA"/>
</dbReference>
<gene>
    <name evidence="3" type="ORF">E3T39_04075</name>
</gene>
<dbReference type="Pfam" id="PF00378">
    <property type="entry name" value="ECH_1"/>
    <property type="match status" value="1"/>
</dbReference>
<dbReference type="OrthoDB" id="8452484at2"/>
<organism evidence="3 4">
    <name type="scientific">Cryobacterium suzukii</name>
    <dbReference type="NCBI Taxonomy" id="1259198"/>
    <lineage>
        <taxon>Bacteria</taxon>
        <taxon>Bacillati</taxon>
        <taxon>Actinomycetota</taxon>
        <taxon>Actinomycetes</taxon>
        <taxon>Micrococcales</taxon>
        <taxon>Microbacteriaceae</taxon>
        <taxon>Cryobacterium</taxon>
    </lineage>
</organism>
<reference evidence="3 4" key="1">
    <citation type="submission" date="2019-03" db="EMBL/GenBank/DDBJ databases">
        <title>Genomics of glacier-inhabiting Cryobacterium strains.</title>
        <authorList>
            <person name="Liu Q."/>
            <person name="Xin Y.-H."/>
        </authorList>
    </citation>
    <scope>NUCLEOTIDE SEQUENCE [LARGE SCALE GENOMIC DNA]</scope>
    <source>
        <strain evidence="3 4">Sr39</strain>
    </source>
</reference>
<dbReference type="AlphaFoldDB" id="A0A4R9AHJ7"/>
<dbReference type="InterPro" id="IPR029045">
    <property type="entry name" value="ClpP/crotonase-like_dom_sf"/>
</dbReference>
<dbReference type="PANTHER" id="PTHR43802">
    <property type="entry name" value="ENOYL-COA HYDRATASE"/>
    <property type="match status" value="1"/>
</dbReference>
<dbReference type="InterPro" id="IPR001753">
    <property type="entry name" value="Enoyl-CoA_hydra/iso"/>
</dbReference>
<dbReference type="CDD" id="cd06558">
    <property type="entry name" value="crotonase-like"/>
    <property type="match status" value="1"/>
</dbReference>
<evidence type="ECO:0000256" key="1">
    <source>
        <dbReference type="ARBA" id="ARBA00005254"/>
    </source>
</evidence>
<keyword evidence="4" id="KW-1185">Reference proteome</keyword>
<dbReference type="RefSeq" id="WP_134513448.1">
    <property type="nucleotide sequence ID" value="NZ_SOHJ01000003.1"/>
</dbReference>
<dbReference type="PROSITE" id="PS00166">
    <property type="entry name" value="ENOYL_COA_HYDRATASE"/>
    <property type="match status" value="1"/>
</dbReference>
<comment type="similarity">
    <text evidence="1 2">Belongs to the enoyl-CoA hydratase/isomerase family.</text>
</comment>
<comment type="caution">
    <text evidence="3">The sequence shown here is derived from an EMBL/GenBank/DDBJ whole genome shotgun (WGS) entry which is preliminary data.</text>
</comment>
<name>A0A4R9AHJ7_9MICO</name>
<dbReference type="GO" id="GO:0003824">
    <property type="term" value="F:catalytic activity"/>
    <property type="evidence" value="ECO:0007669"/>
    <property type="project" value="InterPro"/>
</dbReference>
<dbReference type="Gene3D" id="3.90.226.10">
    <property type="entry name" value="2-enoyl-CoA Hydratase, Chain A, domain 1"/>
    <property type="match status" value="1"/>
</dbReference>
<sequence>MGIPIEGAEVLTGIDGGVLTITLNRPLAHNAVNSAMSRAIAEAVDLFDADDSLAVGILTGTGASFCSGMDLKSFLRGERPEAAGRGFGGFTQQPPRKPIIAAVEGYALAGGFELVLACDLVVASEKAQFGLPEVRRGLIAGSGGLTRFGTRVPPQIAMEYVLTGKNMSAAEAHRWGLVNRVAPVGQSLAVAQTLAHEISQNAPLALRESKKILTESPDWTVAERWSKQRESLEVIFATRDAAEGATAFAEKRAPVWEGS</sequence>
<proteinExistence type="inferred from homology"/>
<dbReference type="Gene3D" id="1.10.12.10">
    <property type="entry name" value="Lyase 2-enoyl-coa Hydratase, Chain A, domain 2"/>
    <property type="match status" value="1"/>
</dbReference>
<dbReference type="PANTHER" id="PTHR43802:SF1">
    <property type="entry name" value="IP11341P-RELATED"/>
    <property type="match status" value="1"/>
</dbReference>
<dbReference type="Proteomes" id="UP000298170">
    <property type="component" value="Unassembled WGS sequence"/>
</dbReference>
<dbReference type="InterPro" id="IPR014748">
    <property type="entry name" value="Enoyl-CoA_hydra_C"/>
</dbReference>
<evidence type="ECO:0000256" key="2">
    <source>
        <dbReference type="RuleBase" id="RU003707"/>
    </source>
</evidence>
<dbReference type="InterPro" id="IPR018376">
    <property type="entry name" value="Enoyl-CoA_hyd/isom_CS"/>
</dbReference>